<keyword evidence="1" id="KW-0093">Biotin biosynthesis</keyword>
<dbReference type="GO" id="GO:0004141">
    <property type="term" value="F:dethiobiotin synthase activity"/>
    <property type="evidence" value="ECO:0007669"/>
    <property type="project" value="UniProtKB-EC"/>
</dbReference>
<feature type="binding site" evidence="1">
    <location>
        <position position="47"/>
    </location>
    <ligand>
        <name>substrate</name>
    </ligand>
</feature>
<sequence length="235" mass="24222">MSTESTAPVIVVTGTGTDVGKTVATAALAVGFREQGLRVAVVKPCQTGVGPDEDADLAEVRRLAGDVQTHELVRLPDPLAPDRAARHAGIDVPPVPVLASQVAQVSRRGDVDLVLVEGAGGLLVRLDLAGGTLADLALCVKELGLRVGVVVVATAGLGTLNHSALTAEALQLRGLDCLGFVIGSWPEDPDLAMRLNLEDLPEVTGAPLLGRIPAGAGSWDAQTFQDRAGAWLPIF</sequence>
<dbReference type="InterPro" id="IPR004472">
    <property type="entry name" value="DTB_synth_BioD"/>
</dbReference>
<comment type="pathway">
    <text evidence="1">Cofactor biosynthesis; biotin biosynthesis; biotin from 7,8-diaminononanoate: step 1/2.</text>
</comment>
<comment type="function">
    <text evidence="1">Catalyzes a mechanistically unusual reaction, the ATP-dependent insertion of CO2 between the N7 and N8 nitrogen atoms of 7,8-diaminopelargonic acid (DAPA, also called 7,8-diammoniononanoate) to form a ureido ring.</text>
</comment>
<keyword evidence="3" id="KW-1185">Reference proteome</keyword>
<dbReference type="EC" id="6.3.3.3" evidence="1"/>
<keyword evidence="1" id="KW-0067">ATP-binding</keyword>
<keyword evidence="1" id="KW-0479">Metal-binding</keyword>
<comment type="similarity">
    <text evidence="1">Belongs to the dethiobiotin synthetase family.</text>
</comment>
<dbReference type="NCBIfam" id="TIGR00347">
    <property type="entry name" value="bioD"/>
    <property type="match status" value="1"/>
</dbReference>
<dbReference type="Gene3D" id="3.40.50.300">
    <property type="entry name" value="P-loop containing nucleotide triphosphate hydrolases"/>
    <property type="match status" value="1"/>
</dbReference>
<evidence type="ECO:0000256" key="1">
    <source>
        <dbReference type="HAMAP-Rule" id="MF_00336"/>
    </source>
</evidence>
<feature type="binding site" evidence="1">
    <location>
        <position position="117"/>
    </location>
    <ligand>
        <name>Mg(2+)</name>
        <dbReference type="ChEBI" id="CHEBI:18420"/>
    </ligand>
</feature>
<feature type="binding site" evidence="1">
    <location>
        <position position="22"/>
    </location>
    <ligand>
        <name>Mg(2+)</name>
        <dbReference type="ChEBI" id="CHEBI:18420"/>
    </ligand>
</feature>
<dbReference type="PANTHER" id="PTHR43210:SF5">
    <property type="entry name" value="DETHIOBIOTIN SYNTHETASE"/>
    <property type="match status" value="1"/>
</dbReference>
<dbReference type="RefSeq" id="WP_037212494.1">
    <property type="nucleotide sequence ID" value="NZ_JAKRCV010000001.1"/>
</dbReference>
<evidence type="ECO:0000313" key="3">
    <source>
        <dbReference type="Proteomes" id="UP001521931"/>
    </source>
</evidence>
<comment type="caution">
    <text evidence="2">The sequence shown here is derived from an EMBL/GenBank/DDBJ whole genome shotgun (WGS) entry which is preliminary data.</text>
</comment>
<keyword evidence="1" id="KW-0547">Nucleotide-binding</keyword>
<dbReference type="Pfam" id="PF13500">
    <property type="entry name" value="AAA_26"/>
    <property type="match status" value="1"/>
</dbReference>
<keyword evidence="1" id="KW-0460">Magnesium</keyword>
<feature type="binding site" evidence="1">
    <location>
        <begin position="18"/>
        <end position="23"/>
    </location>
    <ligand>
        <name>ATP</name>
        <dbReference type="ChEBI" id="CHEBI:30616"/>
    </ligand>
</feature>
<reference evidence="2 3" key="1">
    <citation type="submission" date="2022-02" db="EMBL/GenBank/DDBJ databases">
        <title>Uncovering new skin microbiome diversity through culturing and metagenomics.</title>
        <authorList>
            <person name="Conlan S."/>
            <person name="Deming C."/>
            <person name="Nisc Comparative Sequencing Program N."/>
            <person name="Segre J.A."/>
        </authorList>
    </citation>
    <scope>NUCLEOTIDE SEQUENCE [LARGE SCALE GENOMIC DNA]</scope>
    <source>
        <strain evidence="2 3">ACRQZ</strain>
    </source>
</reference>
<accession>A0ABS9PYW2</accession>
<dbReference type="Proteomes" id="UP001521931">
    <property type="component" value="Unassembled WGS sequence"/>
</dbReference>
<gene>
    <name evidence="1 2" type="primary">bioD</name>
    <name evidence="2" type="ORF">MHL29_00105</name>
</gene>
<keyword evidence="1 2" id="KW-0436">Ligase</keyword>
<comment type="subunit">
    <text evidence="1">Homodimer.</text>
</comment>
<comment type="catalytic activity">
    <reaction evidence="1">
        <text>(7R,8S)-7,8-diammoniononanoate + CO2 + ATP = (4R,5S)-dethiobiotin + ADP + phosphate + 3 H(+)</text>
        <dbReference type="Rhea" id="RHEA:15805"/>
        <dbReference type="ChEBI" id="CHEBI:15378"/>
        <dbReference type="ChEBI" id="CHEBI:16526"/>
        <dbReference type="ChEBI" id="CHEBI:30616"/>
        <dbReference type="ChEBI" id="CHEBI:43474"/>
        <dbReference type="ChEBI" id="CHEBI:149469"/>
        <dbReference type="ChEBI" id="CHEBI:149473"/>
        <dbReference type="ChEBI" id="CHEBI:456216"/>
        <dbReference type="EC" id="6.3.3.3"/>
    </reaction>
</comment>
<feature type="active site" evidence="1">
    <location>
        <position position="43"/>
    </location>
</feature>
<dbReference type="HAMAP" id="MF_00336">
    <property type="entry name" value="BioD"/>
    <property type="match status" value="1"/>
</dbReference>
<organism evidence="2 3">
    <name type="scientific">Arsenicicoccus bolidensis</name>
    <dbReference type="NCBI Taxonomy" id="229480"/>
    <lineage>
        <taxon>Bacteria</taxon>
        <taxon>Bacillati</taxon>
        <taxon>Actinomycetota</taxon>
        <taxon>Actinomycetes</taxon>
        <taxon>Micrococcales</taxon>
        <taxon>Intrasporangiaceae</taxon>
        <taxon>Arsenicicoccus</taxon>
    </lineage>
</organism>
<feature type="binding site" evidence="1">
    <location>
        <position position="56"/>
    </location>
    <ligand>
        <name>ATP</name>
        <dbReference type="ChEBI" id="CHEBI:30616"/>
    </ligand>
</feature>
<keyword evidence="1" id="KW-0963">Cytoplasm</keyword>
<comment type="caution">
    <text evidence="1">Lacks conserved residue(s) required for the propagation of feature annotation.</text>
</comment>
<evidence type="ECO:0000313" key="2">
    <source>
        <dbReference type="EMBL" id="MCG7320307.1"/>
    </source>
</evidence>
<dbReference type="PANTHER" id="PTHR43210">
    <property type="entry name" value="DETHIOBIOTIN SYNTHETASE"/>
    <property type="match status" value="1"/>
</dbReference>
<feature type="binding site" evidence="1">
    <location>
        <position position="56"/>
    </location>
    <ligand>
        <name>Mg(2+)</name>
        <dbReference type="ChEBI" id="CHEBI:18420"/>
    </ligand>
</feature>
<dbReference type="InterPro" id="IPR027417">
    <property type="entry name" value="P-loop_NTPase"/>
</dbReference>
<dbReference type="PIRSF" id="PIRSF006755">
    <property type="entry name" value="DTB_synth"/>
    <property type="match status" value="1"/>
</dbReference>
<dbReference type="CDD" id="cd03109">
    <property type="entry name" value="DTBS"/>
    <property type="match status" value="1"/>
</dbReference>
<name>A0ABS9PYW2_9MICO</name>
<feature type="binding site" evidence="1">
    <location>
        <begin position="117"/>
        <end position="120"/>
    </location>
    <ligand>
        <name>ATP</name>
        <dbReference type="ChEBI" id="CHEBI:30616"/>
    </ligand>
</feature>
<dbReference type="EMBL" id="JAKRCV010000001">
    <property type="protein sequence ID" value="MCG7320307.1"/>
    <property type="molecule type" value="Genomic_DNA"/>
</dbReference>
<feature type="binding site" evidence="1">
    <location>
        <begin position="183"/>
        <end position="184"/>
    </location>
    <ligand>
        <name>ATP</name>
        <dbReference type="ChEBI" id="CHEBI:30616"/>
    </ligand>
</feature>
<comment type="cofactor">
    <cofactor evidence="1">
        <name>Mg(2+)</name>
        <dbReference type="ChEBI" id="CHEBI:18420"/>
    </cofactor>
</comment>
<proteinExistence type="inferred from homology"/>
<protein>
    <recommendedName>
        <fullName evidence="1">ATP-dependent dethiobiotin synthetase BioD</fullName>
        <ecNumber evidence="1">6.3.3.3</ecNumber>
    </recommendedName>
    <alternativeName>
        <fullName evidence="1">DTB synthetase</fullName>
        <shortName evidence="1">DTBS</shortName>
    </alternativeName>
    <alternativeName>
        <fullName evidence="1">Dethiobiotin synthase</fullName>
    </alternativeName>
</protein>
<dbReference type="SUPFAM" id="SSF52540">
    <property type="entry name" value="P-loop containing nucleoside triphosphate hydrolases"/>
    <property type="match status" value="1"/>
</dbReference>
<comment type="subcellular location">
    <subcellularLocation>
        <location evidence="1">Cytoplasm</location>
    </subcellularLocation>
</comment>